<dbReference type="InterPro" id="IPR038062">
    <property type="entry name" value="ScdA-like_N_sf"/>
</dbReference>
<evidence type="ECO:0000256" key="4">
    <source>
        <dbReference type="ARBA" id="ARBA00023004"/>
    </source>
</evidence>
<dbReference type="Gene3D" id="1.10.3910.10">
    <property type="entry name" value="SP0561-like"/>
    <property type="match status" value="1"/>
</dbReference>
<evidence type="ECO:0000259" key="5">
    <source>
        <dbReference type="Pfam" id="PF01814"/>
    </source>
</evidence>
<dbReference type="PANTHER" id="PTHR36438">
    <property type="entry name" value="IRON-SULFUR CLUSTER REPAIR PROTEIN YTFE"/>
    <property type="match status" value="1"/>
</dbReference>
<comment type="caution">
    <text evidence="6">The sequence shown here is derived from an EMBL/GenBank/DDBJ whole genome shotgun (WGS) entry which is preliminary data.</text>
</comment>
<reference evidence="7" key="1">
    <citation type="submission" date="2014-11" db="EMBL/GenBank/DDBJ databases">
        <title>Genome sequencing of Roseivirga sp. D-25.</title>
        <authorList>
            <person name="Selvaratnam C."/>
            <person name="Thevarajoo S."/>
            <person name="Goh K.M."/>
            <person name="Eee R."/>
            <person name="Chan K.-G."/>
            <person name="Chong C.S."/>
        </authorList>
    </citation>
    <scope>NUCLEOTIDE SEQUENCE [LARGE SCALE GENOMIC DNA]</scope>
    <source>
        <strain evidence="7">D-25</strain>
    </source>
</reference>
<dbReference type="Gene3D" id="1.20.120.520">
    <property type="entry name" value="nmb1532 protein domain like"/>
    <property type="match status" value="1"/>
</dbReference>
<dbReference type="Proteomes" id="UP000036908">
    <property type="component" value="Unassembled WGS sequence"/>
</dbReference>
<dbReference type="InterPro" id="IPR012312">
    <property type="entry name" value="Hemerythrin-like"/>
</dbReference>
<keyword evidence="2" id="KW-0963">Cytoplasm</keyword>
<dbReference type="AlphaFoldDB" id="A0A0L8AIF2"/>
<accession>A0A0L8AIF2</accession>
<dbReference type="RefSeq" id="WP_053224376.1">
    <property type="nucleotide sequence ID" value="NZ_JSVA01000016.1"/>
</dbReference>
<sequence length="241" mass="27623">MENLIEKTIGEIVAEDYRAAAVFESYGIDFCCNGNRSIDVACEEKNINQDELMDKLNSAITRVHAGGNDYKLWPIDLLADYIEKKHHRYVEEKMPVIKQYLNKISSVHGKNHPELLEIESLFNASAGELAMHMKKEELMLFPFVRKMVNSQSEDIKAHPPHFGTVNNPVQAMMHEHDTEGERFRQISKLSNQYTPPADACNTYKVAFSLLKEFEDDLHLHIHLENNILFPKAVALEKKLTA</sequence>
<proteinExistence type="predicted"/>
<comment type="subcellular location">
    <subcellularLocation>
        <location evidence="1">Cytoplasm</location>
    </subcellularLocation>
</comment>
<organism evidence="6 7">
    <name type="scientific">Roseivirga seohaensis subsp. aquiponti</name>
    <dbReference type="NCBI Taxonomy" id="1566026"/>
    <lineage>
        <taxon>Bacteria</taxon>
        <taxon>Pseudomonadati</taxon>
        <taxon>Bacteroidota</taxon>
        <taxon>Cytophagia</taxon>
        <taxon>Cytophagales</taxon>
        <taxon>Roseivirgaceae</taxon>
        <taxon>Roseivirga</taxon>
    </lineage>
</organism>
<keyword evidence="3" id="KW-0479">Metal-binding</keyword>
<evidence type="ECO:0000256" key="3">
    <source>
        <dbReference type="ARBA" id="ARBA00022723"/>
    </source>
</evidence>
<evidence type="ECO:0000313" key="6">
    <source>
        <dbReference type="EMBL" id="KOF02149.1"/>
    </source>
</evidence>
<evidence type="ECO:0000256" key="1">
    <source>
        <dbReference type="ARBA" id="ARBA00004496"/>
    </source>
</evidence>
<dbReference type="OrthoDB" id="9797132at2"/>
<evidence type="ECO:0000313" key="7">
    <source>
        <dbReference type="Proteomes" id="UP000036908"/>
    </source>
</evidence>
<evidence type="ECO:0000256" key="2">
    <source>
        <dbReference type="ARBA" id="ARBA00022490"/>
    </source>
</evidence>
<dbReference type="Pfam" id="PF04405">
    <property type="entry name" value="ScdA_N"/>
    <property type="match status" value="1"/>
</dbReference>
<dbReference type="Pfam" id="PF01814">
    <property type="entry name" value="Hemerythrin"/>
    <property type="match status" value="1"/>
</dbReference>
<dbReference type="GO" id="GO:0005737">
    <property type="term" value="C:cytoplasm"/>
    <property type="evidence" value="ECO:0007669"/>
    <property type="project" value="UniProtKB-SubCell"/>
</dbReference>
<dbReference type="NCBIfam" id="TIGR03652">
    <property type="entry name" value="FeS_repair_RIC"/>
    <property type="match status" value="1"/>
</dbReference>
<feature type="domain" description="Hemerythrin-like" evidence="5">
    <location>
        <begin position="84"/>
        <end position="232"/>
    </location>
</feature>
<dbReference type="EMBL" id="JSVA01000016">
    <property type="protein sequence ID" value="KOF02149.1"/>
    <property type="molecule type" value="Genomic_DNA"/>
</dbReference>
<keyword evidence="4" id="KW-0408">Iron</keyword>
<protein>
    <submittedName>
        <fullName evidence="6">Iron-sulfur cluster repair di-iron protein</fullName>
    </submittedName>
</protein>
<keyword evidence="7" id="KW-1185">Reference proteome</keyword>
<gene>
    <name evidence="6" type="ORF">OB69_14100</name>
</gene>
<dbReference type="PATRIC" id="fig|1566026.4.peg.1130"/>
<dbReference type="PANTHER" id="PTHR36438:SF1">
    <property type="entry name" value="IRON-SULFUR CLUSTER REPAIR PROTEIN YTFE"/>
    <property type="match status" value="1"/>
</dbReference>
<dbReference type="GO" id="GO:0046872">
    <property type="term" value="F:metal ion binding"/>
    <property type="evidence" value="ECO:0007669"/>
    <property type="project" value="UniProtKB-KW"/>
</dbReference>
<dbReference type="InterPro" id="IPR019903">
    <property type="entry name" value="RIC_family"/>
</dbReference>
<name>A0A0L8AIF2_9BACT</name>